<dbReference type="STRING" id="1202772.A0A1V9YQN6"/>
<organism evidence="7 8">
    <name type="scientific">Achlya hypogyna</name>
    <name type="common">Oomycete</name>
    <name type="synonym">Protoachlya hypogyna</name>
    <dbReference type="NCBI Taxonomy" id="1202772"/>
    <lineage>
        <taxon>Eukaryota</taxon>
        <taxon>Sar</taxon>
        <taxon>Stramenopiles</taxon>
        <taxon>Oomycota</taxon>
        <taxon>Saprolegniomycetes</taxon>
        <taxon>Saprolegniales</taxon>
        <taxon>Achlyaceae</taxon>
        <taxon>Achlya</taxon>
    </lineage>
</organism>
<feature type="domain" description="Ubiquitin-like" evidence="6">
    <location>
        <begin position="82"/>
        <end position="152"/>
    </location>
</feature>
<comment type="similarity">
    <text evidence="1">Belongs to the PI3/PI4-kinase family. Type II PI4K subfamily.</text>
</comment>
<evidence type="ECO:0000256" key="5">
    <source>
        <dbReference type="ARBA" id="ARBA00022840"/>
    </source>
</evidence>
<evidence type="ECO:0000259" key="6">
    <source>
        <dbReference type="PROSITE" id="PS50053"/>
    </source>
</evidence>
<dbReference type="InterPro" id="IPR000403">
    <property type="entry name" value="PI3/4_kinase_cat_dom"/>
</dbReference>
<evidence type="ECO:0000313" key="7">
    <source>
        <dbReference type="EMBL" id="OQR88092.1"/>
    </source>
</evidence>
<evidence type="ECO:0000256" key="4">
    <source>
        <dbReference type="ARBA" id="ARBA00022777"/>
    </source>
</evidence>
<dbReference type="Gene3D" id="3.10.20.90">
    <property type="entry name" value="Phosphatidylinositol 3-kinase Catalytic Subunit, Chain A, domain 1"/>
    <property type="match status" value="1"/>
</dbReference>
<gene>
    <name evidence="7" type="ORF">ACHHYP_07573</name>
</gene>
<dbReference type="CDD" id="cd17039">
    <property type="entry name" value="Ubl_ubiquitin_like"/>
    <property type="match status" value="1"/>
</dbReference>
<reference evidence="7 8" key="1">
    <citation type="journal article" date="2014" name="Genome Biol. Evol.">
        <title>The secreted proteins of Achlya hypogyna and Thraustotheca clavata identify the ancestral oomycete secretome and reveal gene acquisitions by horizontal gene transfer.</title>
        <authorList>
            <person name="Misner I."/>
            <person name="Blouin N."/>
            <person name="Leonard G."/>
            <person name="Richards T.A."/>
            <person name="Lane C.E."/>
        </authorList>
    </citation>
    <scope>NUCLEOTIDE SEQUENCE [LARGE SCALE GENOMIC DNA]</scope>
    <source>
        <strain evidence="7 8">ATCC 48635</strain>
    </source>
</reference>
<dbReference type="InterPro" id="IPR000626">
    <property type="entry name" value="Ubiquitin-like_dom"/>
</dbReference>
<protein>
    <submittedName>
        <fullName evidence="7">Phosphatidylinositol kinase (PIK-F)</fullName>
    </submittedName>
</protein>
<dbReference type="PROSITE" id="PS50053">
    <property type="entry name" value="UBIQUITIN_2"/>
    <property type="match status" value="1"/>
</dbReference>
<dbReference type="InterPro" id="IPR044571">
    <property type="entry name" value="P4KG1-8"/>
</dbReference>
<dbReference type="PANTHER" id="PTHR45800">
    <property type="entry name" value="PHOSPHATIDYLINOSITOL 4-KINASE GAMMA"/>
    <property type="match status" value="1"/>
</dbReference>
<dbReference type="Pfam" id="PF00240">
    <property type="entry name" value="ubiquitin"/>
    <property type="match status" value="1"/>
</dbReference>
<dbReference type="EMBL" id="JNBR01001410">
    <property type="protein sequence ID" value="OQR88092.1"/>
    <property type="molecule type" value="Genomic_DNA"/>
</dbReference>
<keyword evidence="4 7" id="KW-0418">Kinase</keyword>
<dbReference type="InterPro" id="IPR029071">
    <property type="entry name" value="Ubiquitin-like_domsf"/>
</dbReference>
<evidence type="ECO:0000256" key="2">
    <source>
        <dbReference type="ARBA" id="ARBA00022679"/>
    </source>
</evidence>
<dbReference type="Proteomes" id="UP000243579">
    <property type="component" value="Unassembled WGS sequence"/>
</dbReference>
<comment type="caution">
    <text evidence="7">The sequence shown here is derived from an EMBL/GenBank/DDBJ whole genome shotgun (WGS) entry which is preliminary data.</text>
</comment>
<proteinExistence type="inferred from homology"/>
<keyword evidence="5" id="KW-0067">ATP-binding</keyword>
<accession>A0A1V9YQN6</accession>
<keyword evidence="3" id="KW-0547">Nucleotide-binding</keyword>
<keyword evidence="8" id="KW-1185">Reference proteome</keyword>
<dbReference type="OrthoDB" id="5839at2759"/>
<dbReference type="GO" id="GO:0005524">
    <property type="term" value="F:ATP binding"/>
    <property type="evidence" value="ECO:0007669"/>
    <property type="project" value="UniProtKB-KW"/>
</dbReference>
<evidence type="ECO:0000256" key="1">
    <source>
        <dbReference type="ARBA" id="ARBA00008941"/>
    </source>
</evidence>
<evidence type="ECO:0000256" key="3">
    <source>
        <dbReference type="ARBA" id="ARBA00022741"/>
    </source>
</evidence>
<dbReference type="GO" id="GO:0016301">
    <property type="term" value="F:kinase activity"/>
    <property type="evidence" value="ECO:0007669"/>
    <property type="project" value="UniProtKB-KW"/>
</dbReference>
<dbReference type="AlphaFoldDB" id="A0A1V9YQN6"/>
<dbReference type="SUPFAM" id="SSF54236">
    <property type="entry name" value="Ubiquitin-like"/>
    <property type="match status" value="1"/>
</dbReference>
<sequence>MSGRIGRGALTLRFDPAARSGNLRSTCSACRLTCRPTPDLPASTPRSLDSMSLRVAQLKAPHTVADWHSDPGGFNSDDLGSVSVFVQMGLNDPRDRKIKLVLKPWACVKDMKDQLQAMLNIPTSAQQLFYKGTELSNVRNLVQCGIYQDKVVVHLVLSANARKKRANMYTIHPYGNHVFPKTIMKAAHLAMQGLALGLVPELAMDGTGGTYFLKDPTQRKVCCFKPQNEEPFAPMNPRGFVAALGESGFRKGVLSGEACEREVAAYLLDKDHFAGVPATTLTEIKHPAFRYGEGEVVYKMGSLQEFVRHDDVVSDLSPSMFSAHQVHKIVLLDMRIVNTDRNDANILVRKRRNANGDVEHELIPIDHGYSLPDYMEVGSHLPVGAHELQIAWCDWCWFSWPQLKVPISEEDRQYILSINVDQEIQRLSAQVPLRAPCRRNMKIAGMLVEKGVRRRVLLHDLARFMCREDLDAPSRLELLCQEALHQACSPRPSPRHAPRRADGKPALSIDVSALPEDPGTLLSPPGFWASFDPFNDAIESVTSPIGSPKNGLHLQSWEALSSSYFHADVQELFGRRPSEPASGDTDAARARLLDTDAKLEKHFLHLVSRMLDEELDAMGR</sequence>
<dbReference type="PANTHER" id="PTHR45800:SF11">
    <property type="entry name" value="PHOSPHATIDYLINOSITOL 3-KINASE-RELATED PROTEIN KINASE"/>
    <property type="match status" value="1"/>
</dbReference>
<keyword evidence="2" id="KW-0808">Transferase</keyword>
<name>A0A1V9YQN6_ACHHY</name>
<evidence type="ECO:0000313" key="8">
    <source>
        <dbReference type="Proteomes" id="UP000243579"/>
    </source>
</evidence>
<dbReference type="Pfam" id="PF00454">
    <property type="entry name" value="PI3_PI4_kinase"/>
    <property type="match status" value="1"/>
</dbReference>